<accession>A0A7K3LY07</accession>
<feature type="domain" description="AB hydrolase-1" evidence="1">
    <location>
        <begin position="41"/>
        <end position="153"/>
    </location>
</feature>
<dbReference type="Gene3D" id="3.40.50.1820">
    <property type="entry name" value="alpha/beta hydrolase"/>
    <property type="match status" value="1"/>
</dbReference>
<dbReference type="PANTHER" id="PTHR43194">
    <property type="entry name" value="HYDROLASE ALPHA/BETA FOLD FAMILY"/>
    <property type="match status" value="1"/>
</dbReference>
<dbReference type="Pfam" id="PF00561">
    <property type="entry name" value="Abhydrolase_1"/>
    <property type="match status" value="1"/>
</dbReference>
<dbReference type="AlphaFoldDB" id="A0A7K3LY07"/>
<evidence type="ECO:0000313" key="3">
    <source>
        <dbReference type="Proteomes" id="UP000460435"/>
    </source>
</evidence>
<dbReference type="SUPFAM" id="SSF53474">
    <property type="entry name" value="alpha/beta-Hydrolases"/>
    <property type="match status" value="1"/>
</dbReference>
<reference evidence="2 3" key="1">
    <citation type="submission" date="2019-11" db="EMBL/GenBank/DDBJ databases">
        <authorList>
            <person name="Li X.-J."/>
            <person name="Feng X.-M."/>
        </authorList>
    </citation>
    <scope>NUCLEOTIDE SEQUENCE [LARGE SCALE GENOMIC DNA]</scope>
    <source>
        <strain evidence="2 3">XMNu-373</strain>
    </source>
</reference>
<keyword evidence="3" id="KW-1185">Reference proteome</keyword>
<sequence>MKVRLETDTAESPSAVSAHARIRSIWIHSLHWPAPNARADVVLVHGLGVASRMCAPLGRLLSERSRVWAPDLPGFGMSPHTGVLGVEEHADLLAAWVEANRLRSPTIVGTSFGCQVVAAAAERHPDACRAVVLGAPIVQADRRTWRQQLARWPRERQSMQLQRLIVEDFARAGLPRVIRTFSAALHDRIEDRVARLSQPLLVCWGTRDPLMTRAWVAELAGRARDGRLAVLPGARHALSHDSPLPFARAITHFADQNGGL</sequence>
<name>A0A7K3LY07_9ACTN</name>
<protein>
    <submittedName>
        <fullName evidence="2">Alpha/beta fold hydrolase</fullName>
    </submittedName>
</protein>
<keyword evidence="2" id="KW-0378">Hydrolase</keyword>
<dbReference type="InterPro" id="IPR000073">
    <property type="entry name" value="AB_hydrolase_1"/>
</dbReference>
<dbReference type="InterPro" id="IPR029058">
    <property type="entry name" value="AB_hydrolase_fold"/>
</dbReference>
<dbReference type="PANTHER" id="PTHR43194:SF5">
    <property type="entry name" value="PIMELOYL-[ACYL-CARRIER PROTEIN] METHYL ESTER ESTERASE"/>
    <property type="match status" value="1"/>
</dbReference>
<organism evidence="2 3">
    <name type="scientific">Phytoactinopolyspora mesophila</name>
    <dbReference type="NCBI Taxonomy" id="2650750"/>
    <lineage>
        <taxon>Bacteria</taxon>
        <taxon>Bacillati</taxon>
        <taxon>Actinomycetota</taxon>
        <taxon>Actinomycetes</taxon>
        <taxon>Jiangellales</taxon>
        <taxon>Jiangellaceae</taxon>
        <taxon>Phytoactinopolyspora</taxon>
    </lineage>
</organism>
<proteinExistence type="predicted"/>
<dbReference type="InterPro" id="IPR050228">
    <property type="entry name" value="Carboxylesterase_BioH"/>
</dbReference>
<comment type="caution">
    <text evidence="2">The sequence shown here is derived from an EMBL/GenBank/DDBJ whole genome shotgun (WGS) entry which is preliminary data.</text>
</comment>
<evidence type="ECO:0000259" key="1">
    <source>
        <dbReference type="Pfam" id="PF00561"/>
    </source>
</evidence>
<evidence type="ECO:0000313" key="2">
    <source>
        <dbReference type="EMBL" id="NDL55909.1"/>
    </source>
</evidence>
<dbReference type="Proteomes" id="UP000460435">
    <property type="component" value="Unassembled WGS sequence"/>
</dbReference>
<dbReference type="EMBL" id="WLZY01000001">
    <property type="protein sequence ID" value="NDL55909.1"/>
    <property type="molecule type" value="Genomic_DNA"/>
</dbReference>
<gene>
    <name evidence="2" type="ORF">F7O44_02365</name>
</gene>
<dbReference type="GO" id="GO:0016787">
    <property type="term" value="F:hydrolase activity"/>
    <property type="evidence" value="ECO:0007669"/>
    <property type="project" value="UniProtKB-KW"/>
</dbReference>
<dbReference type="PRINTS" id="PR00111">
    <property type="entry name" value="ABHYDROLASE"/>
</dbReference>